<dbReference type="Pfam" id="PF00356">
    <property type="entry name" value="LacI"/>
    <property type="match status" value="1"/>
</dbReference>
<dbReference type="PANTHER" id="PTHR30146">
    <property type="entry name" value="LACI-RELATED TRANSCRIPTIONAL REPRESSOR"/>
    <property type="match status" value="1"/>
</dbReference>
<organism evidence="5 6">
    <name type="scientific">Meiothermus luteus</name>
    <dbReference type="NCBI Taxonomy" id="2026184"/>
    <lineage>
        <taxon>Bacteria</taxon>
        <taxon>Thermotogati</taxon>
        <taxon>Deinococcota</taxon>
        <taxon>Deinococci</taxon>
        <taxon>Thermales</taxon>
        <taxon>Thermaceae</taxon>
        <taxon>Meiothermus</taxon>
    </lineage>
</organism>
<dbReference type="InterPro" id="IPR028082">
    <property type="entry name" value="Peripla_BP_I"/>
</dbReference>
<keyword evidence="1" id="KW-0805">Transcription regulation</keyword>
<dbReference type="RefSeq" id="WP_119359286.1">
    <property type="nucleotide sequence ID" value="NZ_QWKZ01000012.1"/>
</dbReference>
<proteinExistence type="predicted"/>
<dbReference type="SUPFAM" id="SSF47413">
    <property type="entry name" value="lambda repressor-like DNA-binding domains"/>
    <property type="match status" value="1"/>
</dbReference>
<dbReference type="OrthoDB" id="9796186at2"/>
<keyword evidence="6" id="KW-1185">Reference proteome</keyword>
<dbReference type="SUPFAM" id="SSF53822">
    <property type="entry name" value="Periplasmic binding protein-like I"/>
    <property type="match status" value="1"/>
</dbReference>
<evidence type="ECO:0000259" key="4">
    <source>
        <dbReference type="PROSITE" id="PS50932"/>
    </source>
</evidence>
<dbReference type="SMART" id="SM00354">
    <property type="entry name" value="HTH_LACI"/>
    <property type="match status" value="1"/>
</dbReference>
<keyword evidence="3" id="KW-0804">Transcription</keyword>
<reference evidence="5 6" key="1">
    <citation type="submission" date="2018-08" db="EMBL/GenBank/DDBJ databases">
        <title>Meiothermus luteus KCTC 52599 genome sequencing project.</title>
        <authorList>
            <person name="Da Costa M.S."/>
            <person name="Albuquerque L."/>
            <person name="Raposo P."/>
            <person name="Froufe H.J.C."/>
            <person name="Barroso C.S."/>
            <person name="Egas C."/>
        </authorList>
    </citation>
    <scope>NUCLEOTIDE SEQUENCE [LARGE SCALE GENOMIC DNA]</scope>
    <source>
        <strain evidence="5 6">KCTC 52599</strain>
    </source>
</reference>
<gene>
    <name evidence="5" type="primary">cytR_1</name>
    <name evidence="5" type="ORF">Mlute_00609</name>
</gene>
<dbReference type="PROSITE" id="PS00356">
    <property type="entry name" value="HTH_LACI_1"/>
    <property type="match status" value="1"/>
</dbReference>
<dbReference type="PRINTS" id="PR00036">
    <property type="entry name" value="HTHLACI"/>
</dbReference>
<dbReference type="InterPro" id="IPR046335">
    <property type="entry name" value="LacI/GalR-like_sensor"/>
</dbReference>
<comment type="caution">
    <text evidence="5">The sequence shown here is derived from an EMBL/GenBank/DDBJ whole genome shotgun (WGS) entry which is preliminary data.</text>
</comment>
<dbReference type="CDD" id="cd06267">
    <property type="entry name" value="PBP1_LacI_sugar_binding-like"/>
    <property type="match status" value="1"/>
</dbReference>
<dbReference type="CDD" id="cd01392">
    <property type="entry name" value="HTH_LacI"/>
    <property type="match status" value="1"/>
</dbReference>
<dbReference type="GO" id="GO:0000976">
    <property type="term" value="F:transcription cis-regulatory region binding"/>
    <property type="evidence" value="ECO:0007669"/>
    <property type="project" value="TreeGrafter"/>
</dbReference>
<dbReference type="EMBL" id="QWKZ01000012">
    <property type="protein sequence ID" value="RIH88482.1"/>
    <property type="molecule type" value="Genomic_DNA"/>
</dbReference>
<dbReference type="PANTHER" id="PTHR30146:SF109">
    <property type="entry name" value="HTH-TYPE TRANSCRIPTIONAL REGULATOR GALS"/>
    <property type="match status" value="1"/>
</dbReference>
<dbReference type="InterPro" id="IPR000843">
    <property type="entry name" value="HTH_LacI"/>
</dbReference>
<dbReference type="Proteomes" id="UP000265800">
    <property type="component" value="Unassembled WGS sequence"/>
</dbReference>
<dbReference type="InterPro" id="IPR010982">
    <property type="entry name" value="Lambda_DNA-bd_dom_sf"/>
</dbReference>
<feature type="domain" description="HTH lacI-type" evidence="4">
    <location>
        <begin position="7"/>
        <end position="61"/>
    </location>
</feature>
<dbReference type="PROSITE" id="PS50932">
    <property type="entry name" value="HTH_LACI_2"/>
    <property type="match status" value="1"/>
</dbReference>
<evidence type="ECO:0000256" key="1">
    <source>
        <dbReference type="ARBA" id="ARBA00023015"/>
    </source>
</evidence>
<evidence type="ECO:0000313" key="5">
    <source>
        <dbReference type="EMBL" id="RIH88482.1"/>
    </source>
</evidence>
<dbReference type="Gene3D" id="1.10.260.40">
    <property type="entry name" value="lambda repressor-like DNA-binding domains"/>
    <property type="match status" value="1"/>
</dbReference>
<dbReference type="GO" id="GO:0003700">
    <property type="term" value="F:DNA-binding transcription factor activity"/>
    <property type="evidence" value="ECO:0007669"/>
    <property type="project" value="TreeGrafter"/>
</dbReference>
<dbReference type="AlphaFoldDB" id="A0A399F120"/>
<evidence type="ECO:0000256" key="2">
    <source>
        <dbReference type="ARBA" id="ARBA00023125"/>
    </source>
</evidence>
<name>A0A399F120_9DEIN</name>
<dbReference type="Gene3D" id="3.40.50.2300">
    <property type="match status" value="2"/>
</dbReference>
<accession>A0A399F120</accession>
<dbReference type="Pfam" id="PF13377">
    <property type="entry name" value="Peripla_BP_3"/>
    <property type="match status" value="1"/>
</dbReference>
<evidence type="ECO:0000313" key="6">
    <source>
        <dbReference type="Proteomes" id="UP000265800"/>
    </source>
</evidence>
<keyword evidence="2" id="KW-0238">DNA-binding</keyword>
<protein>
    <submittedName>
        <fullName evidence="5">HTH-type transcriptional repressor CytR</fullName>
    </submittedName>
</protein>
<sequence length="340" mass="36585">MRKLRKATLKDVAQLAGVSTVTVSNVINQRPNVSEKTRARVEQAIRELGYTANLAARSLAGGRTQTVGMLVPDLTTQFVGEIVRGTSDELRAVGMEMLISTASDMAREQQQVAFLQNLTDGLLLILPQTPDRMLLAVEQAGVPVVVIDHRGQQILLPSVDVDNYTGARQAMAHLLELGHRRIGYVAGPKGFGASAARLKGYKEALASAGLPFDKTLVVQGTFQQPSGFAAGQQLFSLPQPPTAVFAANDLMAFGVMEAAKQMGLRIPEDVSIVGFDDIPQASQVYPPLTTVRQPLYQMGVAAARLLVAMLRGVRPPTSRLTLSTELVVRSTTTRAKEVMV</sequence>
<evidence type="ECO:0000256" key="3">
    <source>
        <dbReference type="ARBA" id="ARBA00023163"/>
    </source>
</evidence>